<dbReference type="AlphaFoldDB" id="A0A921L886"/>
<dbReference type="Proteomes" id="UP000780768">
    <property type="component" value="Unassembled WGS sequence"/>
</dbReference>
<name>A0A921L886_9FIRM</name>
<sequence length="202" mass="24220">MKWMRIFLLVAAGFVLWSGNTYVSAKSAFDDVTWHSDYNEIRQYYNLAQNRDEDGLPQEEMYRQVYPDVKNGEFNIYWGQPLDEISADYELKWGVWSTHVGRYALQLNKIYKRSSPYLILWFNEEKLYKIWMYYPRGLNPDRPRRGRVVNDLTQKFGGPSVYNENILVWEDTTAKANSIEEQQLEKKFFNNVIRHRKHGRAR</sequence>
<protein>
    <submittedName>
        <fullName evidence="2">Uncharacterized protein</fullName>
    </submittedName>
</protein>
<reference evidence="2" key="2">
    <citation type="submission" date="2021-09" db="EMBL/GenBank/DDBJ databases">
        <authorList>
            <person name="Gilroy R."/>
        </authorList>
    </citation>
    <scope>NUCLEOTIDE SEQUENCE</scope>
    <source>
        <strain evidence="2">7318</strain>
    </source>
</reference>
<keyword evidence="1" id="KW-0732">Signal</keyword>
<organism evidence="2 3">
    <name type="scientific">Megamonas hypermegale</name>
    <dbReference type="NCBI Taxonomy" id="158847"/>
    <lineage>
        <taxon>Bacteria</taxon>
        <taxon>Bacillati</taxon>
        <taxon>Bacillota</taxon>
        <taxon>Negativicutes</taxon>
        <taxon>Selenomonadales</taxon>
        <taxon>Selenomonadaceae</taxon>
        <taxon>Megamonas</taxon>
    </lineage>
</organism>
<accession>A0A921L886</accession>
<feature type="chain" id="PRO_5039344882" evidence="1">
    <location>
        <begin position="24"/>
        <end position="202"/>
    </location>
</feature>
<dbReference type="EMBL" id="DYVR01000179">
    <property type="protein sequence ID" value="HJF85302.1"/>
    <property type="molecule type" value="Genomic_DNA"/>
</dbReference>
<proteinExistence type="predicted"/>
<evidence type="ECO:0000256" key="1">
    <source>
        <dbReference type="SAM" id="SignalP"/>
    </source>
</evidence>
<comment type="caution">
    <text evidence="2">The sequence shown here is derived from an EMBL/GenBank/DDBJ whole genome shotgun (WGS) entry which is preliminary data.</text>
</comment>
<reference evidence="2" key="1">
    <citation type="journal article" date="2021" name="PeerJ">
        <title>Extensive microbial diversity within the chicken gut microbiome revealed by metagenomics and culture.</title>
        <authorList>
            <person name="Gilroy R."/>
            <person name="Ravi A."/>
            <person name="Getino M."/>
            <person name="Pursley I."/>
            <person name="Horton D.L."/>
            <person name="Alikhan N.F."/>
            <person name="Baker D."/>
            <person name="Gharbi K."/>
            <person name="Hall N."/>
            <person name="Watson M."/>
            <person name="Adriaenssens E.M."/>
            <person name="Foster-Nyarko E."/>
            <person name="Jarju S."/>
            <person name="Secka A."/>
            <person name="Antonio M."/>
            <person name="Oren A."/>
            <person name="Chaudhuri R.R."/>
            <person name="La Ragione R."/>
            <person name="Hildebrand F."/>
            <person name="Pallen M.J."/>
        </authorList>
    </citation>
    <scope>NUCLEOTIDE SEQUENCE</scope>
    <source>
        <strain evidence="2">7318</strain>
    </source>
</reference>
<gene>
    <name evidence="2" type="ORF">K8V65_06555</name>
</gene>
<evidence type="ECO:0000313" key="3">
    <source>
        <dbReference type="Proteomes" id="UP000780768"/>
    </source>
</evidence>
<feature type="signal peptide" evidence="1">
    <location>
        <begin position="1"/>
        <end position="23"/>
    </location>
</feature>
<evidence type="ECO:0000313" key="2">
    <source>
        <dbReference type="EMBL" id="HJF85302.1"/>
    </source>
</evidence>